<evidence type="ECO:0000259" key="5">
    <source>
        <dbReference type="Pfam" id="PF00155"/>
    </source>
</evidence>
<dbReference type="GO" id="GO:0030170">
    <property type="term" value="F:pyridoxal phosphate binding"/>
    <property type="evidence" value="ECO:0007669"/>
    <property type="project" value="InterPro"/>
</dbReference>
<dbReference type="InterPro" id="IPR015421">
    <property type="entry name" value="PyrdxlP-dep_Trfase_major"/>
</dbReference>
<keyword evidence="3" id="KW-0808">Transferase</keyword>
<dbReference type="InterPro" id="IPR015424">
    <property type="entry name" value="PyrdxlP-dep_Trfase"/>
</dbReference>
<gene>
    <name evidence="6" type="ORF">D9Q98_007030</name>
</gene>
<keyword evidence="2" id="KW-0032">Aminotransferase</keyword>
<dbReference type="GO" id="GO:1901605">
    <property type="term" value="P:alpha-amino acid metabolic process"/>
    <property type="evidence" value="ECO:0007669"/>
    <property type="project" value="TreeGrafter"/>
</dbReference>
<evidence type="ECO:0000313" key="6">
    <source>
        <dbReference type="EMBL" id="KAI3427091.1"/>
    </source>
</evidence>
<comment type="caution">
    <text evidence="6">The sequence shown here is derived from an EMBL/GenBank/DDBJ whole genome shotgun (WGS) entry which is preliminary data.</text>
</comment>
<evidence type="ECO:0000256" key="4">
    <source>
        <dbReference type="ARBA" id="ARBA00022898"/>
    </source>
</evidence>
<feature type="domain" description="Aminotransferase class I/classII large" evidence="5">
    <location>
        <begin position="132"/>
        <end position="446"/>
    </location>
</feature>
<dbReference type="OrthoDB" id="691673at2759"/>
<sequence>MAALGDAAHASATANSMQAAASSGGAITAPFDALSLLCPQGQLCTGGSLRELVSKYQGVEGLVALNPGLPPDDCFPIKGMQLDVQGVDAPVHLTPEALVTAQQLGLSCAGHPPLVRWVAAHVEALHAPPGPHDVLITTGSSNGLDLVASLFLGEGDAVVVEEFTYPQMLECQLVPRRCRMLPVAMDYLGIIPAALEQVLQEAEARGEPKPKMLYTVPTGQNPTSASVPLERKREVYDICCRHGLLLLEDDAYQYLQFPLGPTQPPGLSGLPHRSSYLSLDTDGRVIRLDTCTKFLAPGLRLGWAVAAPAVIQKMTDLLQGQTLGPSGLSQVIACEMLTAWGEEGLERHLCRLQATYAEKAGALHMAALSQLAGMAEWREPEAGMFMWVRLLGVDDATDLLEAMLEAKVVVVPGRVCHPRGTDPTFKCPYIRVSFANPSAAECTEGILRLGTVLRNLRMQHKAQRDLDRTD</sequence>
<name>A0A9D4TJC8_CHLVU</name>
<reference evidence="6" key="1">
    <citation type="journal article" date="2019" name="Plant J.">
        <title>Chlorella vulgaris genome assembly and annotation reveals the molecular basis for metabolic acclimation to high light conditions.</title>
        <authorList>
            <person name="Cecchin M."/>
            <person name="Marcolungo L."/>
            <person name="Rossato M."/>
            <person name="Girolomoni L."/>
            <person name="Cosentino E."/>
            <person name="Cuine S."/>
            <person name="Li-Beisson Y."/>
            <person name="Delledonne M."/>
            <person name="Ballottari M."/>
        </authorList>
    </citation>
    <scope>NUCLEOTIDE SEQUENCE</scope>
    <source>
        <strain evidence="6">211/11P</strain>
    </source>
</reference>
<dbReference type="PANTHER" id="PTHR42790">
    <property type="entry name" value="AMINOTRANSFERASE"/>
    <property type="match status" value="1"/>
</dbReference>
<keyword evidence="4" id="KW-0663">Pyridoxal phosphate</keyword>
<dbReference type="InterPro" id="IPR050859">
    <property type="entry name" value="Class-I_PLP-dep_aminotransf"/>
</dbReference>
<accession>A0A9D4TJC8</accession>
<protein>
    <recommendedName>
        <fullName evidence="5">Aminotransferase class I/classII large domain-containing protein</fullName>
    </recommendedName>
</protein>
<reference evidence="6" key="2">
    <citation type="submission" date="2020-11" db="EMBL/GenBank/DDBJ databases">
        <authorList>
            <person name="Cecchin M."/>
            <person name="Marcolungo L."/>
            <person name="Rossato M."/>
            <person name="Girolomoni L."/>
            <person name="Cosentino E."/>
            <person name="Cuine S."/>
            <person name="Li-Beisson Y."/>
            <person name="Delledonne M."/>
            <person name="Ballottari M."/>
        </authorList>
    </citation>
    <scope>NUCLEOTIDE SEQUENCE</scope>
    <source>
        <strain evidence="6">211/11P</strain>
        <tissue evidence="6">Whole cell</tissue>
    </source>
</reference>
<keyword evidence="7" id="KW-1185">Reference proteome</keyword>
<dbReference type="Proteomes" id="UP001055712">
    <property type="component" value="Unassembled WGS sequence"/>
</dbReference>
<evidence type="ECO:0000256" key="2">
    <source>
        <dbReference type="ARBA" id="ARBA00022576"/>
    </source>
</evidence>
<dbReference type="Gene3D" id="3.40.640.10">
    <property type="entry name" value="Type I PLP-dependent aspartate aminotransferase-like (Major domain)"/>
    <property type="match status" value="1"/>
</dbReference>
<organism evidence="6 7">
    <name type="scientific">Chlorella vulgaris</name>
    <name type="common">Green alga</name>
    <dbReference type="NCBI Taxonomy" id="3077"/>
    <lineage>
        <taxon>Eukaryota</taxon>
        <taxon>Viridiplantae</taxon>
        <taxon>Chlorophyta</taxon>
        <taxon>core chlorophytes</taxon>
        <taxon>Trebouxiophyceae</taxon>
        <taxon>Chlorellales</taxon>
        <taxon>Chlorellaceae</taxon>
        <taxon>Chlorella clade</taxon>
        <taxon>Chlorella</taxon>
    </lineage>
</organism>
<dbReference type="GO" id="GO:0008483">
    <property type="term" value="F:transaminase activity"/>
    <property type="evidence" value="ECO:0007669"/>
    <property type="project" value="UniProtKB-KW"/>
</dbReference>
<comment type="cofactor">
    <cofactor evidence="1">
        <name>pyridoxal 5'-phosphate</name>
        <dbReference type="ChEBI" id="CHEBI:597326"/>
    </cofactor>
</comment>
<evidence type="ECO:0000313" key="7">
    <source>
        <dbReference type="Proteomes" id="UP001055712"/>
    </source>
</evidence>
<dbReference type="SUPFAM" id="SSF53383">
    <property type="entry name" value="PLP-dependent transferases"/>
    <property type="match status" value="1"/>
</dbReference>
<evidence type="ECO:0000256" key="3">
    <source>
        <dbReference type="ARBA" id="ARBA00022679"/>
    </source>
</evidence>
<dbReference type="EMBL" id="SIDB01000010">
    <property type="protein sequence ID" value="KAI3427091.1"/>
    <property type="molecule type" value="Genomic_DNA"/>
</dbReference>
<dbReference type="AlphaFoldDB" id="A0A9D4TJC8"/>
<dbReference type="PANTHER" id="PTHR42790:SF19">
    <property type="entry name" value="KYNURENINE_ALPHA-AMINOADIPATE AMINOTRANSFERASE, MITOCHONDRIAL"/>
    <property type="match status" value="1"/>
</dbReference>
<dbReference type="CDD" id="cd00609">
    <property type="entry name" value="AAT_like"/>
    <property type="match status" value="1"/>
</dbReference>
<dbReference type="InterPro" id="IPR004839">
    <property type="entry name" value="Aminotransferase_I/II_large"/>
</dbReference>
<dbReference type="Pfam" id="PF00155">
    <property type="entry name" value="Aminotran_1_2"/>
    <property type="match status" value="1"/>
</dbReference>
<proteinExistence type="predicted"/>
<evidence type="ECO:0000256" key="1">
    <source>
        <dbReference type="ARBA" id="ARBA00001933"/>
    </source>
</evidence>